<name>A0A3P6TNT1_CYLGO</name>
<evidence type="ECO:0000259" key="3">
    <source>
        <dbReference type="Pfam" id="PF13359"/>
    </source>
</evidence>
<protein>
    <recommendedName>
        <fullName evidence="3">DDE Tnp4 domain-containing protein</fullName>
    </recommendedName>
</protein>
<dbReference type="GO" id="GO:0046872">
    <property type="term" value="F:metal ion binding"/>
    <property type="evidence" value="ECO:0007669"/>
    <property type="project" value="UniProtKB-KW"/>
</dbReference>
<keyword evidence="2" id="KW-0479">Metal-binding</keyword>
<reference evidence="4 5" key="1">
    <citation type="submission" date="2018-11" db="EMBL/GenBank/DDBJ databases">
        <authorList>
            <consortium name="Pathogen Informatics"/>
        </authorList>
    </citation>
    <scope>NUCLEOTIDE SEQUENCE [LARGE SCALE GENOMIC DNA]</scope>
</reference>
<proteinExistence type="predicted"/>
<organism evidence="4 5">
    <name type="scientific">Cylicostephanus goldi</name>
    <name type="common">Nematode worm</name>
    <dbReference type="NCBI Taxonomy" id="71465"/>
    <lineage>
        <taxon>Eukaryota</taxon>
        <taxon>Metazoa</taxon>
        <taxon>Ecdysozoa</taxon>
        <taxon>Nematoda</taxon>
        <taxon>Chromadorea</taxon>
        <taxon>Rhabditida</taxon>
        <taxon>Rhabditina</taxon>
        <taxon>Rhabditomorpha</taxon>
        <taxon>Strongyloidea</taxon>
        <taxon>Strongylidae</taxon>
        <taxon>Cylicostephanus</taxon>
    </lineage>
</organism>
<comment type="cofactor">
    <cofactor evidence="1">
        <name>a divalent metal cation</name>
        <dbReference type="ChEBI" id="CHEBI:60240"/>
    </cofactor>
</comment>
<dbReference type="InterPro" id="IPR026103">
    <property type="entry name" value="HARBI1_animal"/>
</dbReference>
<dbReference type="EMBL" id="UYRV01030650">
    <property type="protein sequence ID" value="VDK84983.1"/>
    <property type="molecule type" value="Genomic_DNA"/>
</dbReference>
<dbReference type="InterPro" id="IPR027806">
    <property type="entry name" value="HARBI1_dom"/>
</dbReference>
<dbReference type="Proteomes" id="UP000271889">
    <property type="component" value="Unassembled WGS sequence"/>
</dbReference>
<sequence>MQFVYMPTNVYWPGAEERRQISEKVFDLHHLPNIVGFIDGTQVRIIAPHEDEADYVNRKHYHSINVGLICDEQFRIQWNNASFPGSAHDSRVFWESRLYQFMRSGQKPEV</sequence>
<evidence type="ECO:0000256" key="2">
    <source>
        <dbReference type="ARBA" id="ARBA00022723"/>
    </source>
</evidence>
<keyword evidence="5" id="KW-1185">Reference proteome</keyword>
<feature type="domain" description="DDE Tnp4" evidence="3">
    <location>
        <begin position="38"/>
        <end position="103"/>
    </location>
</feature>
<evidence type="ECO:0000313" key="4">
    <source>
        <dbReference type="EMBL" id="VDK84983.1"/>
    </source>
</evidence>
<gene>
    <name evidence="4" type="ORF">CGOC_LOCUS8381</name>
</gene>
<accession>A0A3P6TNT1</accession>
<evidence type="ECO:0000256" key="1">
    <source>
        <dbReference type="ARBA" id="ARBA00001968"/>
    </source>
</evidence>
<dbReference type="Pfam" id="PF13359">
    <property type="entry name" value="DDE_Tnp_4"/>
    <property type="match status" value="1"/>
</dbReference>
<dbReference type="OrthoDB" id="5863278at2759"/>
<dbReference type="AlphaFoldDB" id="A0A3P6TNT1"/>
<evidence type="ECO:0000313" key="5">
    <source>
        <dbReference type="Proteomes" id="UP000271889"/>
    </source>
</evidence>
<dbReference type="PRINTS" id="PR02086">
    <property type="entry name" value="PUTNUCHARBI1"/>
</dbReference>